<dbReference type="Proteomes" id="UP001143810">
    <property type="component" value="Unassembled WGS sequence"/>
</dbReference>
<evidence type="ECO:0000313" key="2">
    <source>
        <dbReference type="Proteomes" id="UP001143810"/>
    </source>
</evidence>
<dbReference type="AlphaFoldDB" id="A0A9X2NVI1"/>
<organism evidence="1 2">
    <name type="scientific">Bacteroides muris</name>
    <name type="common">ex Fokt et al. 2023</name>
    <dbReference type="NCBI Taxonomy" id="2937417"/>
    <lineage>
        <taxon>Bacteria</taxon>
        <taxon>Pseudomonadati</taxon>
        <taxon>Bacteroidota</taxon>
        <taxon>Bacteroidia</taxon>
        <taxon>Bacteroidales</taxon>
        <taxon>Bacteroidaceae</taxon>
        <taxon>Bacteroides</taxon>
    </lineage>
</organism>
<dbReference type="InterPro" id="IPR013783">
    <property type="entry name" value="Ig-like_fold"/>
</dbReference>
<reference evidence="1" key="2">
    <citation type="submission" date="2022-04" db="EMBL/GenBank/DDBJ databases">
        <authorList>
            <person name="Fokt H."/>
            <person name="Baines J."/>
        </authorList>
    </citation>
    <scope>NUCLEOTIDE SEQUENCE</scope>
    <source>
        <strain evidence="1">KH569_7</strain>
    </source>
</reference>
<dbReference type="Pfam" id="PF07610">
    <property type="entry name" value="DUF1573"/>
    <property type="match status" value="1"/>
</dbReference>
<dbReference type="PANTHER" id="PTHR37833">
    <property type="entry name" value="LIPOPROTEIN-RELATED"/>
    <property type="match status" value="1"/>
</dbReference>
<evidence type="ECO:0000313" key="1">
    <source>
        <dbReference type="EMBL" id="MCR6506795.1"/>
    </source>
</evidence>
<dbReference type="EMBL" id="JAMZEE010000002">
    <property type="protein sequence ID" value="MCR6506795.1"/>
    <property type="molecule type" value="Genomic_DNA"/>
</dbReference>
<dbReference type="InterPro" id="IPR011467">
    <property type="entry name" value="DUF1573"/>
</dbReference>
<proteinExistence type="predicted"/>
<comment type="caution">
    <text evidence="1">The sequence shown here is derived from an EMBL/GenBank/DDBJ whole genome shotgun (WGS) entry which is preliminary data.</text>
</comment>
<protein>
    <submittedName>
        <fullName evidence="1">DUF1573 domain-containing protein</fullName>
    </submittedName>
</protein>
<sequence>MRFLFILFVPFMLLSSCSNLEKKRQVVSAIEQWIGKELLYPNSTIFTIQGVDTLDNAFLEEYSYTIVSYVDSIGCTSCKLQLNRWNIFMQEVDSISKKKVNLNFIFHPKNMQEIINILKVNAFKHPVWIDINDSFNKLNHLSSNMSFQTFLLDKDNKVVSIGNPIYNPQVKELYLNIIQGKQLGRENKSKHIITKVSIDRSSVSMGSFDWQEEQKSAFTLKNTGDKPLVIQDVTTSCGCTTVAYSKEPLQPGGATTLEVVYKAERPEHFDKTITLYCNTDNSPLTLKISGDAK</sequence>
<reference evidence="1" key="1">
    <citation type="journal article" date="2022" name="Arch. Microbiol.">
        <title>Bacteroides muris sp. nov. isolated from the cecum of wild-derived house mice.</title>
        <authorList>
            <person name="Fokt H."/>
            <person name="Unni R."/>
            <person name="Repnik U."/>
            <person name="Schmitz R.A."/>
            <person name="Bramkamp M."/>
            <person name="Baines J.F."/>
            <person name="Unterweger D."/>
        </authorList>
    </citation>
    <scope>NUCLEOTIDE SEQUENCE</scope>
    <source>
        <strain evidence="1">KH569_7</strain>
    </source>
</reference>
<dbReference type="PROSITE" id="PS51257">
    <property type="entry name" value="PROKAR_LIPOPROTEIN"/>
    <property type="match status" value="1"/>
</dbReference>
<name>A0A9X2NVI1_9BACE</name>
<dbReference type="Gene3D" id="2.60.40.10">
    <property type="entry name" value="Immunoglobulins"/>
    <property type="match status" value="1"/>
</dbReference>
<accession>A0A9X2NVI1</accession>
<gene>
    <name evidence="1" type="ORF">M1B78_01070</name>
</gene>
<dbReference type="PANTHER" id="PTHR37833:SF1">
    <property type="entry name" value="SIGNAL PEPTIDE PROTEIN"/>
    <property type="match status" value="1"/>
</dbReference>
<dbReference type="RefSeq" id="WP_257939708.1">
    <property type="nucleotide sequence ID" value="NZ_JAMZEE010000002.1"/>
</dbReference>